<dbReference type="Proteomes" id="UP000185490">
    <property type="component" value="Chromosome"/>
</dbReference>
<protein>
    <submittedName>
        <fullName evidence="1">Uncharacterized protein</fullName>
    </submittedName>
</protein>
<organism evidence="1 2">
    <name type="scientific">Thermosipho melanesiensis</name>
    <dbReference type="NCBI Taxonomy" id="46541"/>
    <lineage>
        <taxon>Bacteria</taxon>
        <taxon>Thermotogati</taxon>
        <taxon>Thermotogota</taxon>
        <taxon>Thermotogae</taxon>
        <taxon>Thermotogales</taxon>
        <taxon>Fervidobacteriaceae</taxon>
        <taxon>Thermosipho</taxon>
    </lineage>
</organism>
<accession>A0ABM6GDJ2</accession>
<evidence type="ECO:0000313" key="2">
    <source>
        <dbReference type="Proteomes" id="UP000185490"/>
    </source>
</evidence>
<reference evidence="1 2" key="1">
    <citation type="submission" date="2014-02" db="EMBL/GenBank/DDBJ databases">
        <title>Diversity of Thermotogales isolates from hydrothermal vents.</title>
        <authorList>
            <person name="Haverkamp T.H.A."/>
            <person name="Lossouarn J."/>
            <person name="Geslin C."/>
            <person name="Nesbo C.L."/>
        </authorList>
    </citation>
    <scope>NUCLEOTIDE SEQUENCE [LARGE SCALE GENOMIC DNA]</scope>
    <source>
        <strain evidence="1 2">431</strain>
    </source>
</reference>
<keyword evidence="2" id="KW-1185">Reference proteome</keyword>
<dbReference type="EMBL" id="CP007389">
    <property type="protein sequence ID" value="APT73513.1"/>
    <property type="molecule type" value="Genomic_DNA"/>
</dbReference>
<proteinExistence type="predicted"/>
<sequence>MEIKVANLELFSIPFRVSIFWNIIYHLKLSVLDILSKQYPDAHFSFYNVLGEYGTYDKVEEILSVYFKNFDIYPEKLDFNSSPINNVPVIEKDGTRQNVDCETLGIYYLDNLNKIPKMEYTKNILVIKEFTDKKKLENLDYTIISQTKELDFKNLFEKNIIENVNDDTTKAVLLDLLRGGKVC</sequence>
<name>A0ABM6GDJ2_9BACT</name>
<gene>
    <name evidence="1" type="ORF">BW47_02580</name>
</gene>
<evidence type="ECO:0000313" key="1">
    <source>
        <dbReference type="EMBL" id="APT73513.1"/>
    </source>
</evidence>
<dbReference type="RefSeq" id="WP_012056708.1">
    <property type="nucleotide sequence ID" value="NZ_CP007389.1"/>
</dbReference>